<name>A0A916A0I6_9GLOM</name>
<evidence type="ECO:0000313" key="2">
    <source>
        <dbReference type="Proteomes" id="UP000684084"/>
    </source>
</evidence>
<sequence length="73" mass="9027">MQLIINYIIRHQRKKITNTLNKIFIDISWRLNQKLFGKMPRTKKPRGVKYRIKVTRKWNSSDPIELKLFRWND</sequence>
<dbReference type="EMBL" id="CAGKOT010000088">
    <property type="protein sequence ID" value="CAB5394322.1"/>
    <property type="molecule type" value="Genomic_DNA"/>
</dbReference>
<gene>
    <name evidence="1" type="ORF">CHRIB12_LOCUS23267</name>
</gene>
<protein>
    <submittedName>
        <fullName evidence="1">Uncharacterized protein</fullName>
    </submittedName>
</protein>
<accession>A0A916A0I6</accession>
<proteinExistence type="predicted"/>
<organism evidence="1 2">
    <name type="scientific">Rhizophagus irregularis</name>
    <dbReference type="NCBI Taxonomy" id="588596"/>
    <lineage>
        <taxon>Eukaryota</taxon>
        <taxon>Fungi</taxon>
        <taxon>Fungi incertae sedis</taxon>
        <taxon>Mucoromycota</taxon>
        <taxon>Glomeromycotina</taxon>
        <taxon>Glomeromycetes</taxon>
        <taxon>Glomerales</taxon>
        <taxon>Glomeraceae</taxon>
        <taxon>Rhizophagus</taxon>
    </lineage>
</organism>
<evidence type="ECO:0000313" key="1">
    <source>
        <dbReference type="EMBL" id="CAB5394322.1"/>
    </source>
</evidence>
<dbReference type="AlphaFoldDB" id="A0A916A0I6"/>
<reference evidence="1" key="1">
    <citation type="submission" date="2020-05" db="EMBL/GenBank/DDBJ databases">
        <authorList>
            <person name="Rincon C."/>
            <person name="Sanders R I."/>
            <person name="Robbins C."/>
            <person name="Chaturvedi A."/>
        </authorList>
    </citation>
    <scope>NUCLEOTIDE SEQUENCE</scope>
    <source>
        <strain evidence="1">CHB12</strain>
    </source>
</reference>
<dbReference type="Proteomes" id="UP000684084">
    <property type="component" value="Unassembled WGS sequence"/>
</dbReference>
<comment type="caution">
    <text evidence="1">The sequence shown here is derived from an EMBL/GenBank/DDBJ whole genome shotgun (WGS) entry which is preliminary data.</text>
</comment>
<dbReference type="OrthoDB" id="10312601at2759"/>